<evidence type="ECO:0000256" key="1">
    <source>
        <dbReference type="ARBA" id="ARBA00005384"/>
    </source>
</evidence>
<dbReference type="SMART" id="SM00345">
    <property type="entry name" value="HTH_GNTR"/>
    <property type="match status" value="1"/>
</dbReference>
<comment type="similarity">
    <text evidence="1">In the C-terminal section; belongs to the class-I pyridoxal-phosphate-dependent aminotransferase family.</text>
</comment>
<name>A0ABS2JZY4_9GAMM</name>
<keyword evidence="2" id="KW-0663">Pyridoxal phosphate</keyword>
<comment type="caution">
    <text evidence="7">The sequence shown here is derived from an EMBL/GenBank/DDBJ whole genome shotgun (WGS) entry which is preliminary data.</text>
</comment>
<evidence type="ECO:0000259" key="6">
    <source>
        <dbReference type="PROSITE" id="PS50949"/>
    </source>
</evidence>
<dbReference type="Pfam" id="PF00392">
    <property type="entry name" value="GntR"/>
    <property type="match status" value="1"/>
</dbReference>
<dbReference type="PANTHER" id="PTHR46577:SF1">
    <property type="entry name" value="HTH-TYPE TRANSCRIPTIONAL REGULATORY PROTEIN GABR"/>
    <property type="match status" value="1"/>
</dbReference>
<evidence type="ECO:0000256" key="3">
    <source>
        <dbReference type="ARBA" id="ARBA00023015"/>
    </source>
</evidence>
<keyword evidence="5" id="KW-0804">Transcription</keyword>
<dbReference type="Gene3D" id="1.10.10.10">
    <property type="entry name" value="Winged helix-like DNA-binding domain superfamily/Winged helix DNA-binding domain"/>
    <property type="match status" value="1"/>
</dbReference>
<dbReference type="SUPFAM" id="SSF46785">
    <property type="entry name" value="Winged helix' DNA-binding domain"/>
    <property type="match status" value="1"/>
</dbReference>
<dbReference type="InterPro" id="IPR015421">
    <property type="entry name" value="PyrdxlP-dep_Trfase_major"/>
</dbReference>
<dbReference type="InterPro" id="IPR036388">
    <property type="entry name" value="WH-like_DNA-bd_sf"/>
</dbReference>
<dbReference type="Pfam" id="PF00155">
    <property type="entry name" value="Aminotran_1_2"/>
    <property type="match status" value="1"/>
</dbReference>
<dbReference type="Proteomes" id="UP001430149">
    <property type="component" value="Unassembled WGS sequence"/>
</dbReference>
<evidence type="ECO:0000256" key="5">
    <source>
        <dbReference type="ARBA" id="ARBA00023163"/>
    </source>
</evidence>
<keyword evidence="3" id="KW-0805">Transcription regulation</keyword>
<reference evidence="7" key="1">
    <citation type="submission" date="2020-10" db="EMBL/GenBank/DDBJ databases">
        <title>Phylogeny of dyella-like bacteria.</title>
        <authorList>
            <person name="Fu J."/>
        </authorList>
    </citation>
    <scope>NUCLEOTIDE SEQUENCE</scope>
    <source>
        <strain evidence="7">DHOC52</strain>
    </source>
</reference>
<proteinExistence type="inferred from homology"/>
<keyword evidence="7" id="KW-0808">Transferase</keyword>
<dbReference type="PROSITE" id="PS50949">
    <property type="entry name" value="HTH_GNTR"/>
    <property type="match status" value="1"/>
</dbReference>
<dbReference type="InterPro" id="IPR000524">
    <property type="entry name" value="Tscrpt_reg_HTH_GntR"/>
</dbReference>
<keyword evidence="8" id="KW-1185">Reference proteome</keyword>
<dbReference type="InterPro" id="IPR036390">
    <property type="entry name" value="WH_DNA-bd_sf"/>
</dbReference>
<feature type="domain" description="HTH gntR-type" evidence="6">
    <location>
        <begin position="45"/>
        <end position="113"/>
    </location>
</feature>
<dbReference type="PANTHER" id="PTHR46577">
    <property type="entry name" value="HTH-TYPE TRANSCRIPTIONAL REGULATORY PROTEIN GABR"/>
    <property type="match status" value="1"/>
</dbReference>
<dbReference type="EMBL" id="JADIKE010000018">
    <property type="protein sequence ID" value="MBM7123895.1"/>
    <property type="molecule type" value="Genomic_DNA"/>
</dbReference>
<keyword evidence="4" id="KW-0238">DNA-binding</keyword>
<evidence type="ECO:0000313" key="7">
    <source>
        <dbReference type="EMBL" id="MBM7123895.1"/>
    </source>
</evidence>
<evidence type="ECO:0000256" key="2">
    <source>
        <dbReference type="ARBA" id="ARBA00022898"/>
    </source>
</evidence>
<dbReference type="InterPro" id="IPR004839">
    <property type="entry name" value="Aminotransferase_I/II_large"/>
</dbReference>
<dbReference type="GO" id="GO:0008483">
    <property type="term" value="F:transaminase activity"/>
    <property type="evidence" value="ECO:0007669"/>
    <property type="project" value="UniProtKB-KW"/>
</dbReference>
<dbReference type="InterPro" id="IPR015422">
    <property type="entry name" value="PyrdxlP-dep_Trfase_small"/>
</dbReference>
<dbReference type="Gene3D" id="3.90.1150.10">
    <property type="entry name" value="Aspartate Aminotransferase, domain 1"/>
    <property type="match status" value="1"/>
</dbReference>
<organism evidence="7 8">
    <name type="scientific">Dyella flava</name>
    <dbReference type="NCBI Taxonomy" id="1920170"/>
    <lineage>
        <taxon>Bacteria</taxon>
        <taxon>Pseudomonadati</taxon>
        <taxon>Pseudomonadota</taxon>
        <taxon>Gammaproteobacteria</taxon>
        <taxon>Lysobacterales</taxon>
        <taxon>Rhodanobacteraceae</taxon>
        <taxon>Dyella</taxon>
    </lineage>
</organism>
<evidence type="ECO:0000256" key="4">
    <source>
        <dbReference type="ARBA" id="ARBA00023125"/>
    </source>
</evidence>
<accession>A0ABS2JZY4</accession>
<dbReference type="CDD" id="cd00609">
    <property type="entry name" value="AAT_like"/>
    <property type="match status" value="1"/>
</dbReference>
<dbReference type="InterPro" id="IPR051446">
    <property type="entry name" value="HTH_trans_reg/aminotransferase"/>
</dbReference>
<dbReference type="SUPFAM" id="SSF53383">
    <property type="entry name" value="PLP-dependent transferases"/>
    <property type="match status" value="1"/>
</dbReference>
<dbReference type="InterPro" id="IPR015424">
    <property type="entry name" value="PyrdxlP-dep_Trfase"/>
</dbReference>
<dbReference type="Gene3D" id="3.40.640.10">
    <property type="entry name" value="Type I PLP-dependent aspartate aminotransferase-like (Major domain)"/>
    <property type="match status" value="1"/>
</dbReference>
<keyword evidence="7" id="KW-0032">Aminotransferase</keyword>
<dbReference type="CDD" id="cd07377">
    <property type="entry name" value="WHTH_GntR"/>
    <property type="match status" value="1"/>
</dbReference>
<protein>
    <submittedName>
        <fullName evidence="7">PLP-dependent aminotransferase family protein</fullName>
    </submittedName>
</protein>
<evidence type="ECO:0000313" key="8">
    <source>
        <dbReference type="Proteomes" id="UP001430149"/>
    </source>
</evidence>
<sequence>MDCCRGCAHTNQQQNPYIDGKVTRTKSIQEDSLLALWRDAMDGQGPRYLRIVGFIERAMADGKLRPGDRLPPQRQLAALLGLDLTTVTRAYAEARTRQFIDARGAYGTFISSPKVELAPIVDLGMNIPPPPAGLDLGELIKRGVEQVLTRVDANLLMTYHASGGGKADRAAGALWLAPMLGKVDPSRITVCSGAQAALAGLIIALTQPGDGVAMESLVYPGILSLAQQLGRRIVTLECDEHGMLPDALTRACREQDVRAVYLNPTLQNPTTHTMPEQRRRDIARVVRECNVPLIEDDPYWRLANRPPPPIAQCAPEHVHYIATLSKCLSPGLRTAYVAAPNERSHARFLAAMGAIVLMPAPLTTAVSTQWMHDGTAMRVLEGVKTTAQIRLKLAERVLAQREQAWPDAGIHVWYTLPEPWTAKTLARAARAEGLAVTASDAFSTHGEDIRTIRVSLGAAREQARLAQGLQKLAGILARGGQVEMSVQPII</sequence>
<gene>
    <name evidence="7" type="ORF">ISP19_00765</name>
</gene>